<dbReference type="RefSeq" id="WP_075026959.1">
    <property type="nucleotide sequence ID" value="NZ_FONR01000003.1"/>
</dbReference>
<gene>
    <name evidence="2" type="ORF">SAMN02787118_10380</name>
</gene>
<dbReference type="PANTHER" id="PTHR40086">
    <property type="entry name" value="PHOSPHOTRANSFERASE YTMP-RELATED"/>
    <property type="match status" value="1"/>
</dbReference>
<feature type="domain" description="Aminoglycoside phosphotransferase" evidence="1">
    <location>
        <begin position="449"/>
        <end position="663"/>
    </location>
</feature>
<dbReference type="AlphaFoldDB" id="A0A1I2EUP3"/>
<dbReference type="Gene3D" id="3.90.1200.10">
    <property type="match status" value="2"/>
</dbReference>
<feature type="domain" description="Aminoglycoside phosphotransferase" evidence="1">
    <location>
        <begin position="86"/>
        <end position="288"/>
    </location>
</feature>
<dbReference type="Proteomes" id="UP000181942">
    <property type="component" value="Unassembled WGS sequence"/>
</dbReference>
<dbReference type="InterPro" id="IPR002575">
    <property type="entry name" value="Aminoglycoside_PTrfase"/>
</dbReference>
<reference evidence="2 3" key="1">
    <citation type="submission" date="2016-10" db="EMBL/GenBank/DDBJ databases">
        <authorList>
            <person name="de Groot N.N."/>
        </authorList>
    </citation>
    <scope>NUCLEOTIDE SEQUENCE [LARGE SCALE GENOMIC DNA]</scope>
    <source>
        <strain evidence="2 3">OK461</strain>
    </source>
</reference>
<dbReference type="PANTHER" id="PTHR40086:SF1">
    <property type="entry name" value="CELL CYCLE REGULATOR CCRZ"/>
    <property type="match status" value="1"/>
</dbReference>
<accession>A0A1I2EUP3</accession>
<dbReference type="GO" id="GO:0016740">
    <property type="term" value="F:transferase activity"/>
    <property type="evidence" value="ECO:0007669"/>
    <property type="project" value="UniProtKB-KW"/>
</dbReference>
<evidence type="ECO:0000313" key="3">
    <source>
        <dbReference type="Proteomes" id="UP000181942"/>
    </source>
</evidence>
<dbReference type="InterPro" id="IPR052077">
    <property type="entry name" value="CcrZ_PhaseVar_Mediator"/>
</dbReference>
<protein>
    <submittedName>
        <fullName evidence="2">Phosphotransferase enzyme family protein</fullName>
    </submittedName>
</protein>
<evidence type="ECO:0000313" key="2">
    <source>
        <dbReference type="EMBL" id="SFE96168.1"/>
    </source>
</evidence>
<evidence type="ECO:0000259" key="1">
    <source>
        <dbReference type="Pfam" id="PF01636"/>
    </source>
</evidence>
<keyword evidence="2" id="KW-0808">Transferase</keyword>
<organism evidence="2 3">
    <name type="scientific">Streptomyces mirabilis</name>
    <dbReference type="NCBI Taxonomy" id="68239"/>
    <lineage>
        <taxon>Bacteria</taxon>
        <taxon>Bacillati</taxon>
        <taxon>Actinomycetota</taxon>
        <taxon>Actinomycetes</taxon>
        <taxon>Kitasatosporales</taxon>
        <taxon>Streptomycetaceae</taxon>
        <taxon>Streptomyces</taxon>
    </lineage>
</organism>
<dbReference type="Pfam" id="PF01636">
    <property type="entry name" value="APH"/>
    <property type="match status" value="2"/>
</dbReference>
<dbReference type="EMBL" id="FONR01000003">
    <property type="protein sequence ID" value="SFE96168.1"/>
    <property type="molecule type" value="Genomic_DNA"/>
</dbReference>
<proteinExistence type="predicted"/>
<dbReference type="SUPFAM" id="SSF56112">
    <property type="entry name" value="Protein kinase-like (PK-like)"/>
    <property type="match status" value="2"/>
</dbReference>
<name>A0A1I2EUP3_9ACTN</name>
<sequence length="759" mass="85210">MGVPPMPGPPGPPALERAADAAYDDFVRYARALGSFGRGHHNLNYMVRPLTEDESRLVACDDGAPVTVRARIPSALPVVIRTWQDEAEILNTICGVLPHVPRCLVKRGDVTILSYVDGVPLSRVCPNGTHVDPGLVAALADLLADMTQVRRQHLPPLPASWPRSSRDSRAFLRALAFAAEEQIRQRNRAEFGGLFAMLGIPEDAMVRFAERLPALVSRPFSLLHTDLHRDNVIVSYAGDPPLICVDWELATYGDPLHDLATHLVRMEYPDHQWPAVIEAWREAMGRRRPKAVHGLDRDLKHYLAFERAQSVYPDVMRAASSLGDSFDQQRLDAATRAVHRALLKAEEPLRLISVPDESEIERTLFRWNESHGGLHNRDRSVSEIVWERDHRVPPHPEFPASAVSKALFEEGAAAADRVFKGTAHLNTAVRVSEVAFPVMVRRKVGAANARERRFLNEHAVLEAIERSNVFPRVPGESPRVRAPRVRAPRVLALGISGLKEQFTIHSYEGSADEFRPPEHPADGLRPYEADDLVDQLLALTFVDCEQLDPELQGWDFYRGLRDELVRMVNHLPKATGDLARELGLPNGYRLGEILDRHTLAPRRPVLLHGDLNPWNLVRQDNGGLILIDWEMAIVGDPLYDLVRHMHLTPTRPEIRERLFSRWDRLLPEECTKGWREDWRVYRWMEVVRSAYVDLDRLVTGDSLDAPNVRRAVDTYAMTLAEATAALGLSGKLTANPYLARALPHGDHGGRRTAGVSADF</sequence>
<dbReference type="InterPro" id="IPR011009">
    <property type="entry name" value="Kinase-like_dom_sf"/>
</dbReference>